<dbReference type="Proteomes" id="UP000752814">
    <property type="component" value="Unassembled WGS sequence"/>
</dbReference>
<dbReference type="PRINTS" id="PR00446">
    <property type="entry name" value="HYDRGNUPTAKE"/>
</dbReference>
<dbReference type="CDD" id="cd00518">
    <property type="entry name" value="H2MP"/>
    <property type="match status" value="1"/>
</dbReference>
<keyword evidence="2" id="KW-0645">Protease</keyword>
<sequence>MNTLVLGIGSPIMTDDAIGLRTLEELEKMNLEGVTLQEACTSGLDLIEVMIGYDRVIIIDAIMNYGEKPGMVMVLDRDAFSNSVHGINAHEANIPSTIELGLKLAPDTFPKDIKFVAVEVNDVFTVNDKMTPEVEAALPEAVNTVLRLIKE</sequence>
<evidence type="ECO:0000256" key="2">
    <source>
        <dbReference type="ARBA" id="ARBA00022670"/>
    </source>
</evidence>
<organism evidence="5 6">
    <name type="scientific">Candidatus Methanomassiliicoccus intestinalis</name>
    <dbReference type="NCBI Taxonomy" id="1406512"/>
    <lineage>
        <taxon>Archaea</taxon>
        <taxon>Methanobacteriati</taxon>
        <taxon>Thermoplasmatota</taxon>
        <taxon>Thermoplasmata</taxon>
        <taxon>Methanomassiliicoccales</taxon>
        <taxon>Methanomassiliicoccaceae</taxon>
        <taxon>Methanomassiliicoccus</taxon>
    </lineage>
</organism>
<dbReference type="OMA" id="FSEKCTP"/>
<accession>A0A8J8TDZ6</accession>
<name>A0A8J8TDZ6_9ARCH</name>
<evidence type="ECO:0000256" key="3">
    <source>
        <dbReference type="ARBA" id="ARBA00022750"/>
    </source>
</evidence>
<evidence type="ECO:0000313" key="5">
    <source>
        <dbReference type="EMBL" id="TQS84067.1"/>
    </source>
</evidence>
<evidence type="ECO:0000256" key="1">
    <source>
        <dbReference type="ARBA" id="ARBA00006814"/>
    </source>
</evidence>
<dbReference type="Pfam" id="PF01750">
    <property type="entry name" value="HycI"/>
    <property type="match status" value="1"/>
</dbReference>
<protein>
    <recommendedName>
        <fullName evidence="7">Hydrogenase maturation protease</fullName>
    </recommendedName>
</protein>
<dbReference type="NCBIfam" id="TIGR00072">
    <property type="entry name" value="hydrog_prot"/>
    <property type="match status" value="1"/>
</dbReference>
<dbReference type="GO" id="GO:0004190">
    <property type="term" value="F:aspartic-type endopeptidase activity"/>
    <property type="evidence" value="ECO:0007669"/>
    <property type="project" value="UniProtKB-KW"/>
</dbReference>
<keyword evidence="4" id="KW-0378">Hydrolase</keyword>
<evidence type="ECO:0008006" key="7">
    <source>
        <dbReference type="Google" id="ProtNLM"/>
    </source>
</evidence>
<evidence type="ECO:0000256" key="4">
    <source>
        <dbReference type="ARBA" id="ARBA00022801"/>
    </source>
</evidence>
<dbReference type="PANTHER" id="PTHR30302">
    <property type="entry name" value="HYDROGENASE 1 MATURATION PROTEASE"/>
    <property type="match status" value="1"/>
</dbReference>
<dbReference type="GO" id="GO:0008047">
    <property type="term" value="F:enzyme activator activity"/>
    <property type="evidence" value="ECO:0007669"/>
    <property type="project" value="InterPro"/>
</dbReference>
<dbReference type="AlphaFoldDB" id="A0A8J8TDZ6"/>
<dbReference type="PANTHER" id="PTHR30302:SF1">
    <property type="entry name" value="HYDROGENASE 2 MATURATION PROTEASE"/>
    <property type="match status" value="1"/>
</dbReference>
<dbReference type="GeneID" id="41322762"/>
<dbReference type="SUPFAM" id="SSF53163">
    <property type="entry name" value="HybD-like"/>
    <property type="match status" value="1"/>
</dbReference>
<reference evidence="5" key="1">
    <citation type="submission" date="2016-03" db="EMBL/GenBank/DDBJ databases">
        <authorList>
            <person name="Borrel G."/>
            <person name="Mccann A."/>
            <person name="O'Toole P.W."/>
        </authorList>
    </citation>
    <scope>NUCLEOTIDE SEQUENCE</scope>
    <source>
        <strain evidence="5">183</strain>
    </source>
</reference>
<dbReference type="InterPro" id="IPR023430">
    <property type="entry name" value="Pept_HybD-like_dom_sf"/>
</dbReference>
<dbReference type="GO" id="GO:0016485">
    <property type="term" value="P:protein processing"/>
    <property type="evidence" value="ECO:0007669"/>
    <property type="project" value="TreeGrafter"/>
</dbReference>
<dbReference type="RefSeq" id="WP_020448246.1">
    <property type="nucleotide sequence ID" value="NZ_CAYAXV010000008.1"/>
</dbReference>
<dbReference type="Gene3D" id="3.40.50.1450">
    <property type="entry name" value="HybD-like"/>
    <property type="match status" value="1"/>
</dbReference>
<comment type="caution">
    <text evidence="5">The sequence shown here is derived from an EMBL/GenBank/DDBJ whole genome shotgun (WGS) entry which is preliminary data.</text>
</comment>
<comment type="similarity">
    <text evidence="1">Belongs to the peptidase A31 family.</text>
</comment>
<dbReference type="InterPro" id="IPR000671">
    <property type="entry name" value="Peptidase_A31"/>
</dbReference>
<dbReference type="EMBL" id="LVVT01000007">
    <property type="protein sequence ID" value="TQS84067.1"/>
    <property type="molecule type" value="Genomic_DNA"/>
</dbReference>
<gene>
    <name evidence="5" type="ORF">A3207_07055</name>
</gene>
<proteinExistence type="inferred from homology"/>
<evidence type="ECO:0000313" key="6">
    <source>
        <dbReference type="Proteomes" id="UP000752814"/>
    </source>
</evidence>
<keyword evidence="3" id="KW-0064">Aspartyl protease</keyword>